<evidence type="ECO:0000313" key="2">
    <source>
        <dbReference type="EMBL" id="MUN54745.1"/>
    </source>
</evidence>
<dbReference type="EMBL" id="WOGT01000002">
    <property type="protein sequence ID" value="MUN54745.1"/>
    <property type="molecule type" value="Genomic_DNA"/>
</dbReference>
<evidence type="ECO:0000259" key="1">
    <source>
        <dbReference type="Pfam" id="PF12728"/>
    </source>
</evidence>
<keyword evidence="3" id="KW-1185">Reference proteome</keyword>
<dbReference type="OrthoDB" id="4951068at2"/>
<protein>
    <submittedName>
        <fullName evidence="2">Helix-turn-helix domain-containing protein</fullName>
    </submittedName>
</protein>
<comment type="caution">
    <text evidence="2">The sequence shown here is derived from an EMBL/GenBank/DDBJ whole genome shotgun (WGS) entry which is preliminary data.</text>
</comment>
<gene>
    <name evidence="2" type="ORF">GMA10_05900</name>
</gene>
<evidence type="ECO:0000313" key="3">
    <source>
        <dbReference type="Proteomes" id="UP000462152"/>
    </source>
</evidence>
<dbReference type="InterPro" id="IPR041657">
    <property type="entry name" value="HTH_17"/>
</dbReference>
<dbReference type="RefSeq" id="WP_129315502.1">
    <property type="nucleotide sequence ID" value="NZ_NOIQ01000008.1"/>
</dbReference>
<dbReference type="Pfam" id="PF12728">
    <property type="entry name" value="HTH_17"/>
    <property type="match status" value="1"/>
</dbReference>
<accession>A0A7K1LHS9</accession>
<dbReference type="AlphaFoldDB" id="A0A7K1LHS9"/>
<organism evidence="2 3">
    <name type="scientific">Rothia koreensis</name>
    <dbReference type="NCBI Taxonomy" id="592378"/>
    <lineage>
        <taxon>Bacteria</taxon>
        <taxon>Bacillati</taxon>
        <taxon>Actinomycetota</taxon>
        <taxon>Actinomycetes</taxon>
        <taxon>Micrococcales</taxon>
        <taxon>Micrococcaceae</taxon>
        <taxon>Rothia</taxon>
    </lineage>
</organism>
<name>A0A7K1LHS9_9MICC</name>
<reference evidence="2 3" key="1">
    <citation type="submission" date="2019-12" db="EMBL/GenBank/DDBJ databases">
        <authorList>
            <person name="Li J."/>
            <person name="Shi Y."/>
            <person name="Xu G."/>
            <person name="Xiao D."/>
            <person name="Ran X."/>
        </authorList>
    </citation>
    <scope>NUCLEOTIDE SEQUENCE [LARGE SCALE GENOMIC DNA]</scope>
    <source>
        <strain evidence="2 3">JCM 15915</strain>
    </source>
</reference>
<feature type="domain" description="Helix-turn-helix" evidence="1">
    <location>
        <begin position="6"/>
        <end position="59"/>
    </location>
</feature>
<proteinExistence type="predicted"/>
<sequence length="61" mass="7227">MIEQRYKVAEVAQMLRESKEHIYRGLHRGWFVGAYKIGGGRTSDWRIPESAIEAYLERCQR</sequence>
<dbReference type="Proteomes" id="UP000462152">
    <property type="component" value="Unassembled WGS sequence"/>
</dbReference>